<reference evidence="2 3" key="1">
    <citation type="submission" date="2019-03" db="EMBL/GenBank/DDBJ databases">
        <title>Genomics of glacier-inhabiting Cryobacterium strains.</title>
        <authorList>
            <person name="Liu Q."/>
            <person name="Xin Y.-H."/>
        </authorList>
    </citation>
    <scope>NUCLEOTIDE SEQUENCE [LARGE SCALE GENOMIC DNA]</scope>
    <source>
        <strain evidence="2 3">Hh14</strain>
    </source>
</reference>
<dbReference type="Proteomes" id="UP000297447">
    <property type="component" value="Unassembled WGS sequence"/>
</dbReference>
<dbReference type="CDD" id="cd00158">
    <property type="entry name" value="RHOD"/>
    <property type="match status" value="1"/>
</dbReference>
<evidence type="ECO:0000313" key="2">
    <source>
        <dbReference type="EMBL" id="TFD54580.1"/>
    </source>
</evidence>
<dbReference type="EMBL" id="SOHE01000016">
    <property type="protein sequence ID" value="TFD54580.1"/>
    <property type="molecule type" value="Genomic_DNA"/>
</dbReference>
<dbReference type="Gene3D" id="3.40.250.10">
    <property type="entry name" value="Rhodanese-like domain"/>
    <property type="match status" value="1"/>
</dbReference>
<dbReference type="PANTHER" id="PTHR43031:SF1">
    <property type="entry name" value="PYRIDINE NUCLEOTIDE-DISULPHIDE OXIDOREDUCTASE"/>
    <property type="match status" value="1"/>
</dbReference>
<dbReference type="Pfam" id="PF00581">
    <property type="entry name" value="Rhodanese"/>
    <property type="match status" value="1"/>
</dbReference>
<comment type="caution">
    <text evidence="2">The sequence shown here is derived from an EMBL/GenBank/DDBJ whole genome shotgun (WGS) entry which is preliminary data.</text>
</comment>
<feature type="domain" description="Rhodanese" evidence="1">
    <location>
        <begin position="15"/>
        <end position="104"/>
    </location>
</feature>
<keyword evidence="3" id="KW-1185">Reference proteome</keyword>
<dbReference type="PANTHER" id="PTHR43031">
    <property type="entry name" value="FAD-DEPENDENT OXIDOREDUCTASE"/>
    <property type="match status" value="1"/>
</dbReference>
<accession>A0A4R9A9B5</accession>
<dbReference type="InterPro" id="IPR001763">
    <property type="entry name" value="Rhodanese-like_dom"/>
</dbReference>
<dbReference type="InterPro" id="IPR050229">
    <property type="entry name" value="GlpE_sulfurtransferase"/>
</dbReference>
<gene>
    <name evidence="2" type="ORF">E3T55_03960</name>
</gene>
<protein>
    <submittedName>
        <fullName evidence="2">Rhodanese-like domain-containing protein</fullName>
    </submittedName>
</protein>
<dbReference type="PROSITE" id="PS50206">
    <property type="entry name" value="RHODANESE_3"/>
    <property type="match status" value="1"/>
</dbReference>
<dbReference type="SUPFAM" id="SSF52821">
    <property type="entry name" value="Rhodanese/Cell cycle control phosphatase"/>
    <property type="match status" value="1"/>
</dbReference>
<proteinExistence type="predicted"/>
<dbReference type="RefSeq" id="WP_134518253.1">
    <property type="nucleotide sequence ID" value="NZ_SOHE01000016.1"/>
</dbReference>
<dbReference type="OrthoDB" id="9800872at2"/>
<organism evidence="2 3">
    <name type="scientific">Cryobacterium frigoriphilum</name>
    <dbReference type="NCBI Taxonomy" id="1259150"/>
    <lineage>
        <taxon>Bacteria</taxon>
        <taxon>Bacillati</taxon>
        <taxon>Actinomycetota</taxon>
        <taxon>Actinomycetes</taxon>
        <taxon>Micrococcales</taxon>
        <taxon>Microbacteriaceae</taxon>
        <taxon>Cryobacterium</taxon>
    </lineage>
</organism>
<evidence type="ECO:0000259" key="1">
    <source>
        <dbReference type="PROSITE" id="PS50206"/>
    </source>
</evidence>
<sequence>MTDISVLELAALTNGPAAVVVLDVREQDEYDDAHVPGVLHIPISVLMERMNEVPVGQPVYVICAVGGRSAQVVDYLDRSGSAIDAINVAGGTLAWQQAGLPTESGANND</sequence>
<dbReference type="AlphaFoldDB" id="A0A4R9A9B5"/>
<name>A0A4R9A9B5_9MICO</name>
<evidence type="ECO:0000313" key="3">
    <source>
        <dbReference type="Proteomes" id="UP000297447"/>
    </source>
</evidence>
<dbReference type="InterPro" id="IPR036873">
    <property type="entry name" value="Rhodanese-like_dom_sf"/>
</dbReference>
<dbReference type="SMART" id="SM00450">
    <property type="entry name" value="RHOD"/>
    <property type="match status" value="1"/>
</dbReference>